<dbReference type="PANTHER" id="PTHR43335:SF4">
    <property type="entry name" value="ABC TRANSPORTER, ATP-BINDING PROTEIN"/>
    <property type="match status" value="1"/>
</dbReference>
<evidence type="ECO:0000256" key="1">
    <source>
        <dbReference type="ARBA" id="ARBA00005417"/>
    </source>
</evidence>
<dbReference type="PROSITE" id="PS50893">
    <property type="entry name" value="ABC_TRANSPORTER_2"/>
    <property type="match status" value="1"/>
</dbReference>
<feature type="domain" description="ABC transporter" evidence="5">
    <location>
        <begin position="6"/>
        <end position="214"/>
    </location>
</feature>
<organism evidence="6 7">
    <name type="scientific">Periweissella ghanensis</name>
    <dbReference type="NCBI Taxonomy" id="467997"/>
    <lineage>
        <taxon>Bacteria</taxon>
        <taxon>Bacillati</taxon>
        <taxon>Bacillota</taxon>
        <taxon>Bacilli</taxon>
        <taxon>Lactobacillales</taxon>
        <taxon>Lactobacillaceae</taxon>
        <taxon>Periweissella</taxon>
    </lineage>
</organism>
<reference evidence="6 7" key="1">
    <citation type="submission" date="2021-11" db="EMBL/GenBank/DDBJ databases">
        <authorList>
            <person name="Depoorter E."/>
        </authorList>
    </citation>
    <scope>NUCLEOTIDE SEQUENCE [LARGE SCALE GENOMIC DNA]</scope>
    <source>
        <strain evidence="6 7">LMG 24286</strain>
    </source>
</reference>
<gene>
    <name evidence="6" type="primary">bcrA</name>
    <name evidence="6" type="ORF">WGH24286_00159</name>
</gene>
<dbReference type="SUPFAM" id="SSF52540">
    <property type="entry name" value="P-loop containing nucleoside triphosphate hydrolases"/>
    <property type="match status" value="1"/>
</dbReference>
<evidence type="ECO:0000256" key="2">
    <source>
        <dbReference type="ARBA" id="ARBA00022448"/>
    </source>
</evidence>
<dbReference type="PANTHER" id="PTHR43335">
    <property type="entry name" value="ABC TRANSPORTER, ATP-BINDING PROTEIN"/>
    <property type="match status" value="1"/>
</dbReference>
<evidence type="ECO:0000256" key="4">
    <source>
        <dbReference type="ARBA" id="ARBA00022840"/>
    </source>
</evidence>
<dbReference type="RefSeq" id="WP_230097874.1">
    <property type="nucleotide sequence ID" value="NZ_CAKKNT010000001.1"/>
</dbReference>
<comment type="similarity">
    <text evidence="1">Belongs to the ABC transporter superfamily.</text>
</comment>
<dbReference type="GO" id="GO:0005524">
    <property type="term" value="F:ATP binding"/>
    <property type="evidence" value="ECO:0007669"/>
    <property type="project" value="UniProtKB-KW"/>
</dbReference>
<evidence type="ECO:0000313" key="6">
    <source>
        <dbReference type="EMBL" id="CAH0417747.1"/>
    </source>
</evidence>
<dbReference type="Gene3D" id="3.40.50.300">
    <property type="entry name" value="P-loop containing nucleotide triphosphate hydrolases"/>
    <property type="match status" value="1"/>
</dbReference>
<sequence length="216" mass="24011">METPIIELINVSKKFRKRLILDDVNLKIEKNKVYGFSGPNGSGKSVTFKIILGFMNVTSGKVIVNGAIVRKDVMFAPGIGFSMQEYGLLKDKTGYENLKLLTLLNKNEDVDIDQLLNDVGLQKGKHLKVNEYSLGMNQRLLIAAALIQNDDILIFDEPTNALDENGLAFLAKLIDDLKQQGKTVLVSSHDYAFLAKIADNIFKYSSEGAITEEVNR</sequence>
<evidence type="ECO:0000256" key="3">
    <source>
        <dbReference type="ARBA" id="ARBA00022741"/>
    </source>
</evidence>
<accession>A0ABM8Z8W2</accession>
<protein>
    <submittedName>
        <fullName evidence="6">Bacitracin transport ATP-binding protein BcrA</fullName>
    </submittedName>
</protein>
<evidence type="ECO:0000259" key="5">
    <source>
        <dbReference type="PROSITE" id="PS50893"/>
    </source>
</evidence>
<dbReference type="Proteomes" id="UP000789719">
    <property type="component" value="Unassembled WGS sequence"/>
</dbReference>
<name>A0ABM8Z8W2_9LACO</name>
<dbReference type="SMART" id="SM00382">
    <property type="entry name" value="AAA"/>
    <property type="match status" value="1"/>
</dbReference>
<keyword evidence="3" id="KW-0547">Nucleotide-binding</keyword>
<keyword evidence="7" id="KW-1185">Reference proteome</keyword>
<keyword evidence="4 6" id="KW-0067">ATP-binding</keyword>
<dbReference type="InterPro" id="IPR027417">
    <property type="entry name" value="P-loop_NTPase"/>
</dbReference>
<dbReference type="Pfam" id="PF00005">
    <property type="entry name" value="ABC_tran"/>
    <property type="match status" value="1"/>
</dbReference>
<dbReference type="EMBL" id="CAKKNT010000001">
    <property type="protein sequence ID" value="CAH0417747.1"/>
    <property type="molecule type" value="Genomic_DNA"/>
</dbReference>
<dbReference type="InterPro" id="IPR003593">
    <property type="entry name" value="AAA+_ATPase"/>
</dbReference>
<evidence type="ECO:0000313" key="7">
    <source>
        <dbReference type="Proteomes" id="UP000789719"/>
    </source>
</evidence>
<dbReference type="InterPro" id="IPR003439">
    <property type="entry name" value="ABC_transporter-like_ATP-bd"/>
</dbReference>
<keyword evidence="2" id="KW-0813">Transport</keyword>
<comment type="caution">
    <text evidence="6">The sequence shown here is derived from an EMBL/GenBank/DDBJ whole genome shotgun (WGS) entry which is preliminary data.</text>
</comment>
<proteinExistence type="inferred from homology"/>